<evidence type="ECO:0000313" key="20">
    <source>
        <dbReference type="EMBL" id="NYJ79711.1"/>
    </source>
</evidence>
<dbReference type="NCBIfam" id="NF000648">
    <property type="entry name" value="PRK00026.1"/>
    <property type="match status" value="1"/>
</dbReference>
<gene>
    <name evidence="15" type="primary">trmD</name>
    <name evidence="20" type="ORF">HNR09_003122</name>
</gene>
<evidence type="ECO:0000313" key="21">
    <source>
        <dbReference type="Proteomes" id="UP000535437"/>
    </source>
</evidence>
<evidence type="ECO:0000256" key="4">
    <source>
        <dbReference type="ARBA" id="ARBA00011738"/>
    </source>
</evidence>
<evidence type="ECO:0000256" key="16">
    <source>
        <dbReference type="PIRSR" id="PIRSR000386-1"/>
    </source>
</evidence>
<sequence>MRIDAVSIFPEFFDALDLSLIGKAQREGLLDLRRHQLRDFTVDRHRTVDDTPTGGGAGMVMTPEPWALALEHVLADAGRNPSPREDEPGQRHPAGEPPVLIVPTPAGELFTQRTAEELSEREHLVFAAGRYEGIDQRVTAWAGHHFEVRPMSIGDYVLNGGEVAIIVMVEAITRLLPGVLGNPESLEEESHADGLLEYPVYTKPAVWRGLEVPEILLSGNHARIEEHRREEQLLRTRRIRPDLYAKHIVAQEQAARREAEGD</sequence>
<evidence type="ECO:0000256" key="18">
    <source>
        <dbReference type="SAM" id="MobiDB-lite"/>
    </source>
</evidence>
<dbReference type="InterPro" id="IPR029026">
    <property type="entry name" value="tRNA_m1G_MTases_N"/>
</dbReference>
<accession>A0A7Z0GR24</accession>
<feature type="binding site" evidence="15 16">
    <location>
        <begin position="153"/>
        <end position="158"/>
    </location>
    <ligand>
        <name>S-adenosyl-L-methionine</name>
        <dbReference type="ChEBI" id="CHEBI:59789"/>
    </ligand>
</feature>
<keyword evidence="10 15" id="KW-0949">S-adenosyl-L-methionine</keyword>
<dbReference type="EMBL" id="JACCFY010000001">
    <property type="protein sequence ID" value="NYJ79711.1"/>
    <property type="molecule type" value="Genomic_DNA"/>
</dbReference>
<comment type="similarity">
    <text evidence="3 15 17">Belongs to the RNA methyltransferase TrmD family.</text>
</comment>
<comment type="catalytic activity">
    <reaction evidence="14 15 17">
        <text>guanosine(37) in tRNA + S-adenosyl-L-methionine = N(1)-methylguanosine(37) in tRNA + S-adenosyl-L-homocysteine + H(+)</text>
        <dbReference type="Rhea" id="RHEA:36899"/>
        <dbReference type="Rhea" id="RHEA-COMP:10145"/>
        <dbReference type="Rhea" id="RHEA-COMP:10147"/>
        <dbReference type="ChEBI" id="CHEBI:15378"/>
        <dbReference type="ChEBI" id="CHEBI:57856"/>
        <dbReference type="ChEBI" id="CHEBI:59789"/>
        <dbReference type="ChEBI" id="CHEBI:73542"/>
        <dbReference type="ChEBI" id="CHEBI:74269"/>
        <dbReference type="EC" id="2.1.1.228"/>
    </reaction>
</comment>
<dbReference type="InterPro" id="IPR029028">
    <property type="entry name" value="Alpha/beta_knot_MTases"/>
</dbReference>
<name>A0A7Z0GR24_9MICC</name>
<feature type="binding site" evidence="15 16">
    <location>
        <position position="129"/>
    </location>
    <ligand>
        <name>S-adenosyl-L-methionine</name>
        <dbReference type="ChEBI" id="CHEBI:59789"/>
    </ligand>
</feature>
<feature type="domain" description="tRNA methyltransferase TRMD/TRM10-type" evidence="19">
    <location>
        <begin position="1"/>
        <end position="245"/>
    </location>
</feature>
<evidence type="ECO:0000256" key="9">
    <source>
        <dbReference type="ARBA" id="ARBA00022679"/>
    </source>
</evidence>
<evidence type="ECO:0000256" key="13">
    <source>
        <dbReference type="ARBA" id="ARBA00033392"/>
    </source>
</evidence>
<evidence type="ECO:0000256" key="12">
    <source>
        <dbReference type="ARBA" id="ARBA00029736"/>
    </source>
</evidence>
<comment type="caution">
    <text evidence="20">The sequence shown here is derived from an EMBL/GenBank/DDBJ whole genome shotgun (WGS) entry which is preliminary data.</text>
</comment>
<dbReference type="HAMAP" id="MF_00605">
    <property type="entry name" value="TrmD"/>
    <property type="match status" value="1"/>
</dbReference>
<dbReference type="GO" id="GO:0052906">
    <property type="term" value="F:tRNA (guanine(37)-N1)-methyltransferase activity"/>
    <property type="evidence" value="ECO:0007669"/>
    <property type="project" value="UniProtKB-UniRule"/>
</dbReference>
<dbReference type="Gene3D" id="3.40.1280.10">
    <property type="match status" value="1"/>
</dbReference>
<evidence type="ECO:0000256" key="8">
    <source>
        <dbReference type="ARBA" id="ARBA00022603"/>
    </source>
</evidence>
<dbReference type="GO" id="GO:0005829">
    <property type="term" value="C:cytosol"/>
    <property type="evidence" value="ECO:0007669"/>
    <property type="project" value="TreeGrafter"/>
</dbReference>
<keyword evidence="11 15" id="KW-0819">tRNA processing</keyword>
<evidence type="ECO:0000256" key="10">
    <source>
        <dbReference type="ARBA" id="ARBA00022691"/>
    </source>
</evidence>
<proteinExistence type="inferred from homology"/>
<evidence type="ECO:0000256" key="6">
    <source>
        <dbReference type="ARBA" id="ARBA00014679"/>
    </source>
</evidence>
<evidence type="ECO:0000256" key="7">
    <source>
        <dbReference type="ARBA" id="ARBA00022490"/>
    </source>
</evidence>
<reference evidence="20 21" key="1">
    <citation type="submission" date="2020-07" db="EMBL/GenBank/DDBJ databases">
        <title>Sequencing the genomes of 1000 actinobacteria strains.</title>
        <authorList>
            <person name="Klenk H.-P."/>
        </authorList>
    </citation>
    <scope>NUCLEOTIDE SEQUENCE [LARGE SCALE GENOMIC DNA]</scope>
    <source>
        <strain evidence="20 21">DSM 15475</strain>
    </source>
</reference>
<keyword evidence="9 15" id="KW-0808">Transferase</keyword>
<dbReference type="Gene3D" id="1.10.1270.20">
    <property type="entry name" value="tRNA(m1g37)methyltransferase, domain 2"/>
    <property type="match status" value="1"/>
</dbReference>
<evidence type="ECO:0000256" key="11">
    <source>
        <dbReference type="ARBA" id="ARBA00022694"/>
    </source>
</evidence>
<dbReference type="Proteomes" id="UP000535437">
    <property type="component" value="Unassembled WGS sequence"/>
</dbReference>
<dbReference type="NCBIfam" id="TIGR00088">
    <property type="entry name" value="trmD"/>
    <property type="match status" value="1"/>
</dbReference>
<dbReference type="AlphaFoldDB" id="A0A7Z0GR24"/>
<dbReference type="GO" id="GO:0002939">
    <property type="term" value="P:tRNA N1-guanine methylation"/>
    <property type="evidence" value="ECO:0007669"/>
    <property type="project" value="TreeGrafter"/>
</dbReference>
<dbReference type="RefSeq" id="WP_179542884.1">
    <property type="nucleotide sequence ID" value="NZ_BAAALL010000003.1"/>
</dbReference>
<dbReference type="EC" id="2.1.1.228" evidence="5 15"/>
<keyword evidence="8 15" id="KW-0489">Methyltransferase</keyword>
<dbReference type="InterPro" id="IPR002649">
    <property type="entry name" value="tRNA_m1G_MeTrfase_TrmD"/>
</dbReference>
<comment type="subunit">
    <text evidence="4 15 17">Homodimer.</text>
</comment>
<dbReference type="Pfam" id="PF01746">
    <property type="entry name" value="tRNA_m1G_MT"/>
    <property type="match status" value="1"/>
</dbReference>
<evidence type="ECO:0000256" key="1">
    <source>
        <dbReference type="ARBA" id="ARBA00002634"/>
    </source>
</evidence>
<evidence type="ECO:0000256" key="14">
    <source>
        <dbReference type="ARBA" id="ARBA00047783"/>
    </source>
</evidence>
<evidence type="ECO:0000256" key="2">
    <source>
        <dbReference type="ARBA" id="ARBA00004496"/>
    </source>
</evidence>
<evidence type="ECO:0000256" key="5">
    <source>
        <dbReference type="ARBA" id="ARBA00012807"/>
    </source>
</evidence>
<dbReference type="InterPro" id="IPR016009">
    <property type="entry name" value="tRNA_MeTrfase_TRMD/TRM10"/>
</dbReference>
<evidence type="ECO:0000259" key="19">
    <source>
        <dbReference type="Pfam" id="PF01746"/>
    </source>
</evidence>
<dbReference type="InterPro" id="IPR023148">
    <property type="entry name" value="tRNA_m1G_MeTrfase_C_sf"/>
</dbReference>
<dbReference type="PANTHER" id="PTHR46417">
    <property type="entry name" value="TRNA (GUANINE-N(1)-)-METHYLTRANSFERASE"/>
    <property type="match status" value="1"/>
</dbReference>
<protein>
    <recommendedName>
        <fullName evidence="6 15">tRNA (guanine-N(1)-)-methyltransferase</fullName>
        <ecNumber evidence="5 15">2.1.1.228</ecNumber>
    </recommendedName>
    <alternativeName>
        <fullName evidence="12 15">M1G-methyltransferase</fullName>
    </alternativeName>
    <alternativeName>
        <fullName evidence="13 15">tRNA [GM37] methyltransferase</fullName>
    </alternativeName>
</protein>
<dbReference type="PIRSF" id="PIRSF000386">
    <property type="entry name" value="tRNA_mtase"/>
    <property type="match status" value="1"/>
</dbReference>
<comment type="function">
    <text evidence="1 15 17">Specifically methylates guanosine-37 in various tRNAs.</text>
</comment>
<comment type="subcellular location">
    <subcellularLocation>
        <location evidence="2 15 17">Cytoplasm</location>
    </subcellularLocation>
</comment>
<feature type="region of interest" description="Disordered" evidence="18">
    <location>
        <begin position="78"/>
        <end position="102"/>
    </location>
</feature>
<organism evidence="20 21">
    <name type="scientific">Nesterenkonia xinjiangensis</name>
    <dbReference type="NCBI Taxonomy" id="225327"/>
    <lineage>
        <taxon>Bacteria</taxon>
        <taxon>Bacillati</taxon>
        <taxon>Actinomycetota</taxon>
        <taxon>Actinomycetes</taxon>
        <taxon>Micrococcales</taxon>
        <taxon>Micrococcaceae</taxon>
        <taxon>Nesterenkonia</taxon>
    </lineage>
</organism>
<feature type="compositionally biased region" description="Basic and acidic residues" evidence="18">
    <location>
        <begin position="82"/>
        <end position="94"/>
    </location>
</feature>
<evidence type="ECO:0000256" key="3">
    <source>
        <dbReference type="ARBA" id="ARBA00007630"/>
    </source>
</evidence>
<dbReference type="CDD" id="cd18080">
    <property type="entry name" value="TrmD-like"/>
    <property type="match status" value="1"/>
</dbReference>
<evidence type="ECO:0000256" key="17">
    <source>
        <dbReference type="RuleBase" id="RU003464"/>
    </source>
</evidence>
<evidence type="ECO:0000256" key="15">
    <source>
        <dbReference type="HAMAP-Rule" id="MF_00605"/>
    </source>
</evidence>
<dbReference type="PANTHER" id="PTHR46417:SF1">
    <property type="entry name" value="TRNA (GUANINE-N(1)-)-METHYLTRANSFERASE"/>
    <property type="match status" value="1"/>
</dbReference>
<keyword evidence="21" id="KW-1185">Reference proteome</keyword>
<dbReference type="SUPFAM" id="SSF75217">
    <property type="entry name" value="alpha/beta knot"/>
    <property type="match status" value="1"/>
</dbReference>
<keyword evidence="7 15" id="KW-0963">Cytoplasm</keyword>